<evidence type="ECO:0000313" key="4">
    <source>
        <dbReference type="Proteomes" id="UP000245086"/>
    </source>
</evidence>
<dbReference type="Pfam" id="PF00144">
    <property type="entry name" value="Beta-lactamase"/>
    <property type="match status" value="1"/>
</dbReference>
<dbReference type="EC" id="3.4.16.4" evidence="3"/>
<protein>
    <submittedName>
        <fullName evidence="3">D-alanyl-D-alanine carboxypeptidase</fullName>
        <ecNumber evidence="3">3.4.16.4</ecNumber>
    </submittedName>
</protein>
<dbReference type="PANTHER" id="PTHR43283:SF3">
    <property type="entry name" value="BETA-LACTAMASE FAMILY PROTEIN (AFU_ORTHOLOGUE AFUA_5G07500)"/>
    <property type="match status" value="1"/>
</dbReference>
<dbReference type="AlphaFoldDB" id="A0A2P2EAY4"/>
<keyword evidence="1" id="KW-0732">Signal</keyword>
<comment type="caution">
    <text evidence="3">The sequence shown here is derived from an EMBL/GenBank/DDBJ whole genome shotgun (WGS) entry which is preliminary data.</text>
</comment>
<dbReference type="Proteomes" id="UP000245086">
    <property type="component" value="Unassembled WGS sequence"/>
</dbReference>
<dbReference type="EMBL" id="BFBR01000005">
    <property type="protein sequence ID" value="GBF58228.1"/>
    <property type="molecule type" value="Genomic_DNA"/>
</dbReference>
<feature type="domain" description="Beta-lactamase-related" evidence="2">
    <location>
        <begin position="159"/>
        <end position="456"/>
    </location>
</feature>
<sequence length="478" mass="50482">MKRRHLVSVVASLPLLGVLAGRSAAADPAPELVGRWGGVLQAGPTGLRLVLEIPASGLPVLYSLDQGGAPIPAGSGTVSAEGLDVSFPAVRGRMVLKTLGPDVLEGSWTQGGSLKLRLERLSPGQEPKPTESKPFADLALAVLETRVTAKMPALTAGFIAMRDGQNMRRTETKGVCVMGQDQEAKAEMAWHIGSISKSMTATLVARLVARGLLAWDLPLKQAFATLAPDMLPAYRDRTLFDLMTGQTGMPTNLGPFDMLAQAAADSPHEGRKSWVAKALAMTPEKGWVYPNNGYVLAGAVCEAVTGKTYETLMAEEVFGPLKMTTAGFGPPGQGNPQGHRKALIGGKLIGVGTGSGADNPASMAPAGGIHLSLPDLLTYGLAHSRGHAGEMSDYLPTQMWRFLHTPPEGADYALGWLKQQDGTLWHNGSNTYWLAELAFDPGLPAAWASLTNVFAQPGSLDRVMATARAEAMTRFDGD</sequence>
<dbReference type="InterPro" id="IPR012338">
    <property type="entry name" value="Beta-lactam/transpept-like"/>
</dbReference>
<organism evidence="3 4">
    <name type="scientific">Candidatus Phycosocius bacilliformis</name>
    <dbReference type="NCBI Taxonomy" id="1445552"/>
    <lineage>
        <taxon>Bacteria</taxon>
        <taxon>Pseudomonadati</taxon>
        <taxon>Pseudomonadota</taxon>
        <taxon>Alphaproteobacteria</taxon>
        <taxon>Caulobacterales</taxon>
        <taxon>Caulobacterales incertae sedis</taxon>
        <taxon>Candidatus Phycosocius</taxon>
    </lineage>
</organism>
<proteinExistence type="predicted"/>
<keyword evidence="3" id="KW-0378">Hydrolase</keyword>
<accession>A0A2P2EAY4</accession>
<keyword evidence="3" id="KW-0645">Protease</keyword>
<keyword evidence="4" id="KW-1185">Reference proteome</keyword>
<dbReference type="InterPro" id="IPR050789">
    <property type="entry name" value="Diverse_Enzym_Activities"/>
</dbReference>
<dbReference type="RefSeq" id="WP_108985085.1">
    <property type="nucleotide sequence ID" value="NZ_BFBR01000005.1"/>
</dbReference>
<feature type="signal peptide" evidence="1">
    <location>
        <begin position="1"/>
        <end position="26"/>
    </location>
</feature>
<keyword evidence="3" id="KW-0121">Carboxypeptidase</keyword>
<reference evidence="3 4" key="1">
    <citation type="journal article" date="2018" name="Genome Announc.">
        <title>Draft Genome Sequence of "Candidatus Phycosocius bacilliformis," an Alphaproteobacterial Ectosymbiont of the Hydrocarbon-Producing Green Alga Botryococcus braunii.</title>
        <authorList>
            <person name="Tanabe Y."/>
            <person name="Yamaguchi H."/>
            <person name="Watanabe M.M."/>
        </authorList>
    </citation>
    <scope>NUCLEOTIDE SEQUENCE [LARGE SCALE GENOMIC DNA]</scope>
    <source>
        <strain evidence="3 4">BOTRYCO-2</strain>
    </source>
</reference>
<gene>
    <name evidence="3" type="ORF">PbB2_01900</name>
</gene>
<evidence type="ECO:0000259" key="2">
    <source>
        <dbReference type="Pfam" id="PF00144"/>
    </source>
</evidence>
<dbReference type="InterPro" id="IPR001466">
    <property type="entry name" value="Beta-lactam-related"/>
</dbReference>
<dbReference type="Gene3D" id="3.40.710.10">
    <property type="entry name" value="DD-peptidase/beta-lactamase superfamily"/>
    <property type="match status" value="1"/>
</dbReference>
<dbReference type="OrthoDB" id="5377431at2"/>
<evidence type="ECO:0000256" key="1">
    <source>
        <dbReference type="SAM" id="SignalP"/>
    </source>
</evidence>
<feature type="chain" id="PRO_5015109518" evidence="1">
    <location>
        <begin position="27"/>
        <end position="478"/>
    </location>
</feature>
<dbReference type="SUPFAM" id="SSF56601">
    <property type="entry name" value="beta-lactamase/transpeptidase-like"/>
    <property type="match status" value="1"/>
</dbReference>
<dbReference type="PANTHER" id="PTHR43283">
    <property type="entry name" value="BETA-LACTAMASE-RELATED"/>
    <property type="match status" value="1"/>
</dbReference>
<name>A0A2P2EAY4_9PROT</name>
<dbReference type="GO" id="GO:0009002">
    <property type="term" value="F:serine-type D-Ala-D-Ala carboxypeptidase activity"/>
    <property type="evidence" value="ECO:0007669"/>
    <property type="project" value="UniProtKB-EC"/>
</dbReference>
<evidence type="ECO:0000313" key="3">
    <source>
        <dbReference type="EMBL" id="GBF58228.1"/>
    </source>
</evidence>